<dbReference type="OrthoDB" id="2666124at2"/>
<evidence type="ECO:0000313" key="1">
    <source>
        <dbReference type="EMBL" id="PZD94398.1"/>
    </source>
</evidence>
<reference evidence="1 2" key="1">
    <citation type="submission" date="2018-06" db="EMBL/GenBank/DDBJ databases">
        <title>Paenibacillus imtechensis sp. nov.</title>
        <authorList>
            <person name="Pinnaka A.K."/>
            <person name="Singh H."/>
            <person name="Kaur M."/>
        </authorList>
    </citation>
    <scope>NUCLEOTIDE SEQUENCE [LARGE SCALE GENOMIC DNA]</scope>
    <source>
        <strain evidence="1 2">SMB1</strain>
    </source>
</reference>
<name>A0A2W1L304_9BACL</name>
<organism evidence="1 2">
    <name type="scientific">Paenibacillus sambharensis</name>
    <dbReference type="NCBI Taxonomy" id="1803190"/>
    <lineage>
        <taxon>Bacteria</taxon>
        <taxon>Bacillati</taxon>
        <taxon>Bacillota</taxon>
        <taxon>Bacilli</taxon>
        <taxon>Bacillales</taxon>
        <taxon>Paenibacillaceae</taxon>
        <taxon>Paenibacillus</taxon>
    </lineage>
</organism>
<dbReference type="Proteomes" id="UP000249522">
    <property type="component" value="Unassembled WGS sequence"/>
</dbReference>
<dbReference type="RefSeq" id="WP_111148167.1">
    <property type="nucleotide sequence ID" value="NZ_QKRB01000053.1"/>
</dbReference>
<protein>
    <submittedName>
        <fullName evidence="1">Uncharacterized protein</fullName>
    </submittedName>
</protein>
<sequence>MESRERIERLREVENACYRMCYLLMEDEQQAHEAAKQTLINLYASGAFLAPAAPAARQKLLKQEAIRVCCAMQAGRSRIGA</sequence>
<proteinExistence type="predicted"/>
<dbReference type="EMBL" id="QKRB01000053">
    <property type="protein sequence ID" value="PZD94398.1"/>
    <property type="molecule type" value="Genomic_DNA"/>
</dbReference>
<dbReference type="AlphaFoldDB" id="A0A2W1L304"/>
<accession>A0A2W1L304</accession>
<keyword evidence="2" id="KW-1185">Reference proteome</keyword>
<evidence type="ECO:0000313" key="2">
    <source>
        <dbReference type="Proteomes" id="UP000249522"/>
    </source>
</evidence>
<gene>
    <name evidence="1" type="ORF">DNH61_18535</name>
</gene>
<comment type="caution">
    <text evidence="1">The sequence shown here is derived from an EMBL/GenBank/DDBJ whole genome shotgun (WGS) entry which is preliminary data.</text>
</comment>